<accession>A0A1I9S229</accession>
<sequence length="66" mass="6697">MTAAGGGLAVLAARHRLQLYLERPRRPAGGRYPWGRSPAGERVAAAGGGLAELAARPPPAALPGTL</sequence>
<geneLocation type="plasmid" evidence="1">
    <name>pAsa8</name>
</geneLocation>
<organism evidence="1">
    <name type="scientific">Aeromonas salmonicida subsp. salmonicida</name>
    <dbReference type="NCBI Taxonomy" id="29491"/>
    <lineage>
        <taxon>Bacteria</taxon>
        <taxon>Pseudomonadati</taxon>
        <taxon>Pseudomonadota</taxon>
        <taxon>Gammaproteobacteria</taxon>
        <taxon>Aeromonadales</taxon>
        <taxon>Aeromonadaceae</taxon>
        <taxon>Aeromonas</taxon>
    </lineage>
</organism>
<protein>
    <submittedName>
        <fullName evidence="1">Uncharacterized protein</fullName>
    </submittedName>
</protein>
<evidence type="ECO:0000313" key="1">
    <source>
        <dbReference type="EMBL" id="AOZ60621.1"/>
    </source>
</evidence>
<dbReference type="EMBL" id="KX364409">
    <property type="protein sequence ID" value="AOZ60621.1"/>
    <property type="molecule type" value="Genomic_DNA"/>
</dbReference>
<proteinExistence type="predicted"/>
<dbReference type="AlphaFoldDB" id="A0A1I9S229"/>
<name>A0A1I9S229_AERSS</name>
<reference evidence="1" key="1">
    <citation type="journal article" date="2016" name="Sci. Rep.">
        <title>Diversity of antibiotic-resistance genes in Canadian isolates of Aeromonas salmonicida subsp. salmonicida: dominance of pSN254b and discovery of pAsa8.</title>
        <authorList>
            <person name="Trudel M.V."/>
            <person name="Vincent A.T."/>
            <person name="Attere S.A."/>
            <person name="Labbe M."/>
            <person name="Derome N."/>
            <person name="Culley A.I."/>
            <person name="Charette S.J."/>
        </authorList>
    </citation>
    <scope>NUCLEOTIDE SEQUENCE</scope>
    <source>
        <strain evidence="1">M16474-11</strain>
        <plasmid evidence="1">pAsa8</plasmid>
    </source>
</reference>
<keyword evidence="1" id="KW-0614">Plasmid</keyword>
<dbReference type="EMBL" id="KX364409">
    <property type="protein sequence ID" value="AOZ60612.1"/>
    <property type="molecule type" value="Genomic_DNA"/>
</dbReference>